<protein>
    <submittedName>
        <fullName evidence="1">Uncharacterized protein</fullName>
    </submittedName>
</protein>
<accession>A0AC60PXP8</accession>
<name>A0AC60PXP8_IXOPE</name>
<organism evidence="1 2">
    <name type="scientific">Ixodes persulcatus</name>
    <name type="common">Taiga tick</name>
    <dbReference type="NCBI Taxonomy" id="34615"/>
    <lineage>
        <taxon>Eukaryota</taxon>
        <taxon>Metazoa</taxon>
        <taxon>Ecdysozoa</taxon>
        <taxon>Arthropoda</taxon>
        <taxon>Chelicerata</taxon>
        <taxon>Arachnida</taxon>
        <taxon>Acari</taxon>
        <taxon>Parasitiformes</taxon>
        <taxon>Ixodida</taxon>
        <taxon>Ixodoidea</taxon>
        <taxon>Ixodidae</taxon>
        <taxon>Ixodinae</taxon>
        <taxon>Ixodes</taxon>
    </lineage>
</organism>
<evidence type="ECO:0000313" key="1">
    <source>
        <dbReference type="EMBL" id="KAG0425874.1"/>
    </source>
</evidence>
<dbReference type="Proteomes" id="UP000805193">
    <property type="component" value="Unassembled WGS sequence"/>
</dbReference>
<keyword evidence="2" id="KW-1185">Reference proteome</keyword>
<proteinExistence type="predicted"/>
<sequence>FFASGCLAAIGADAFMLATRDLVRAKAQLLAALKQPTLQVGVHRDDYVLCLLPRHHGDHATTELCLMGPMQSRHLRAVISLVFLVAPYAWSATGDRHL</sequence>
<reference evidence="1 2" key="1">
    <citation type="journal article" date="2020" name="Cell">
        <title>Large-Scale Comparative Analyses of Tick Genomes Elucidate Their Genetic Diversity and Vector Capacities.</title>
        <authorList>
            <consortium name="Tick Genome and Microbiome Consortium (TIGMIC)"/>
            <person name="Jia N."/>
            <person name="Wang J."/>
            <person name="Shi W."/>
            <person name="Du L."/>
            <person name="Sun Y."/>
            <person name="Zhan W."/>
            <person name="Jiang J.F."/>
            <person name="Wang Q."/>
            <person name="Zhang B."/>
            <person name="Ji P."/>
            <person name="Bell-Sakyi L."/>
            <person name="Cui X.M."/>
            <person name="Yuan T.T."/>
            <person name="Jiang B.G."/>
            <person name="Yang W.F."/>
            <person name="Lam T.T."/>
            <person name="Chang Q.C."/>
            <person name="Ding S.J."/>
            <person name="Wang X.J."/>
            <person name="Zhu J.G."/>
            <person name="Ruan X.D."/>
            <person name="Zhao L."/>
            <person name="Wei J.T."/>
            <person name="Ye R.Z."/>
            <person name="Que T.C."/>
            <person name="Du C.H."/>
            <person name="Zhou Y.H."/>
            <person name="Cheng J.X."/>
            <person name="Dai P.F."/>
            <person name="Guo W.B."/>
            <person name="Han X.H."/>
            <person name="Huang E.J."/>
            <person name="Li L.F."/>
            <person name="Wei W."/>
            <person name="Gao Y.C."/>
            <person name="Liu J.Z."/>
            <person name="Shao H.Z."/>
            <person name="Wang X."/>
            <person name="Wang C.C."/>
            <person name="Yang T.C."/>
            <person name="Huo Q.B."/>
            <person name="Li W."/>
            <person name="Chen H.Y."/>
            <person name="Chen S.E."/>
            <person name="Zhou L.G."/>
            <person name="Ni X.B."/>
            <person name="Tian J.H."/>
            <person name="Sheng Y."/>
            <person name="Liu T."/>
            <person name="Pan Y.S."/>
            <person name="Xia L.Y."/>
            <person name="Li J."/>
            <person name="Zhao F."/>
            <person name="Cao W.C."/>
        </authorList>
    </citation>
    <scope>NUCLEOTIDE SEQUENCE [LARGE SCALE GENOMIC DNA]</scope>
    <source>
        <strain evidence="1">Iper-2018</strain>
    </source>
</reference>
<feature type="non-terminal residue" evidence="1">
    <location>
        <position position="1"/>
    </location>
</feature>
<comment type="caution">
    <text evidence="1">The sequence shown here is derived from an EMBL/GenBank/DDBJ whole genome shotgun (WGS) entry which is preliminary data.</text>
</comment>
<gene>
    <name evidence="1" type="ORF">HPB47_026984</name>
</gene>
<dbReference type="EMBL" id="JABSTQ010009790">
    <property type="protein sequence ID" value="KAG0425874.1"/>
    <property type="molecule type" value="Genomic_DNA"/>
</dbReference>
<evidence type="ECO:0000313" key="2">
    <source>
        <dbReference type="Proteomes" id="UP000805193"/>
    </source>
</evidence>